<sequence length="204" mass="23652">MYGLANGNALDAERLYRQRSPRRHVPERKMLERLHRCLCETGSFVNGMHATVRGRSVRTPQVVEDILQRVEDRQDISTREISRAVNVLHSIVWRVPRDDPTMYRDCKRSYLQIMRHVSSSHAGFCNKSQRSLILVRMCYSRMKAPLLVKAFLIRTTFMCGHLAIRTTHVLMRIRSVSAGIVGDHLIGLYFLPIRLDGRTYIAFL</sequence>
<dbReference type="EMBL" id="BGPR01033442">
    <property type="protein sequence ID" value="GBO07374.1"/>
    <property type="molecule type" value="Genomic_DNA"/>
</dbReference>
<organism evidence="1 2">
    <name type="scientific">Araneus ventricosus</name>
    <name type="common">Orbweaver spider</name>
    <name type="synonym">Epeira ventricosa</name>
    <dbReference type="NCBI Taxonomy" id="182803"/>
    <lineage>
        <taxon>Eukaryota</taxon>
        <taxon>Metazoa</taxon>
        <taxon>Ecdysozoa</taxon>
        <taxon>Arthropoda</taxon>
        <taxon>Chelicerata</taxon>
        <taxon>Arachnida</taxon>
        <taxon>Araneae</taxon>
        <taxon>Araneomorphae</taxon>
        <taxon>Entelegynae</taxon>
        <taxon>Araneoidea</taxon>
        <taxon>Araneidae</taxon>
        <taxon>Araneus</taxon>
    </lineage>
</organism>
<dbReference type="Proteomes" id="UP000499080">
    <property type="component" value="Unassembled WGS sequence"/>
</dbReference>
<name>A0A4Y2U5T7_ARAVE</name>
<dbReference type="PANTHER" id="PTHR47326">
    <property type="entry name" value="TRANSPOSABLE ELEMENT TC3 TRANSPOSASE-LIKE PROTEIN"/>
    <property type="match status" value="1"/>
</dbReference>
<comment type="caution">
    <text evidence="1">The sequence shown here is derived from an EMBL/GenBank/DDBJ whole genome shotgun (WGS) entry which is preliminary data.</text>
</comment>
<reference evidence="1 2" key="1">
    <citation type="journal article" date="2019" name="Sci. Rep.">
        <title>Orb-weaving spider Araneus ventricosus genome elucidates the spidroin gene catalogue.</title>
        <authorList>
            <person name="Kono N."/>
            <person name="Nakamura H."/>
            <person name="Ohtoshi R."/>
            <person name="Moran D.A.P."/>
            <person name="Shinohara A."/>
            <person name="Yoshida Y."/>
            <person name="Fujiwara M."/>
            <person name="Mori M."/>
            <person name="Tomita M."/>
            <person name="Arakawa K."/>
        </authorList>
    </citation>
    <scope>NUCLEOTIDE SEQUENCE [LARGE SCALE GENOMIC DNA]</scope>
</reference>
<dbReference type="AlphaFoldDB" id="A0A4Y2U5T7"/>
<dbReference type="OrthoDB" id="6437217at2759"/>
<evidence type="ECO:0000313" key="2">
    <source>
        <dbReference type="Proteomes" id="UP000499080"/>
    </source>
</evidence>
<protein>
    <submittedName>
        <fullName evidence="1">Uncharacterized protein</fullName>
    </submittedName>
</protein>
<accession>A0A4Y2U5T7</accession>
<dbReference type="PANTHER" id="PTHR47326:SF1">
    <property type="entry name" value="HTH PSQ-TYPE DOMAIN-CONTAINING PROTEIN"/>
    <property type="match status" value="1"/>
</dbReference>
<gene>
    <name evidence="1" type="ORF">AVEN_49657_1</name>
</gene>
<keyword evidence="2" id="KW-1185">Reference proteome</keyword>
<proteinExistence type="predicted"/>
<evidence type="ECO:0000313" key="1">
    <source>
        <dbReference type="EMBL" id="GBO07374.1"/>
    </source>
</evidence>